<accession>A0ABU7BX16</accession>
<proteinExistence type="predicted"/>
<dbReference type="Proteomes" id="UP001345963">
    <property type="component" value="Unassembled WGS sequence"/>
</dbReference>
<organism evidence="1 2">
    <name type="scientific">Ataeniobius toweri</name>
    <dbReference type="NCBI Taxonomy" id="208326"/>
    <lineage>
        <taxon>Eukaryota</taxon>
        <taxon>Metazoa</taxon>
        <taxon>Chordata</taxon>
        <taxon>Craniata</taxon>
        <taxon>Vertebrata</taxon>
        <taxon>Euteleostomi</taxon>
        <taxon>Actinopterygii</taxon>
        <taxon>Neopterygii</taxon>
        <taxon>Teleostei</taxon>
        <taxon>Neoteleostei</taxon>
        <taxon>Acanthomorphata</taxon>
        <taxon>Ovalentaria</taxon>
        <taxon>Atherinomorphae</taxon>
        <taxon>Cyprinodontiformes</taxon>
        <taxon>Goodeidae</taxon>
        <taxon>Ataeniobius</taxon>
    </lineage>
</organism>
<comment type="caution">
    <text evidence="1">The sequence shown here is derived from an EMBL/GenBank/DDBJ whole genome shotgun (WGS) entry which is preliminary data.</text>
</comment>
<evidence type="ECO:0000313" key="1">
    <source>
        <dbReference type="EMBL" id="MED6254933.1"/>
    </source>
</evidence>
<evidence type="ECO:0000313" key="2">
    <source>
        <dbReference type="Proteomes" id="UP001345963"/>
    </source>
</evidence>
<sequence>MSSWEYDAKRYQGGSPAGTKPAFATISCYNLYPSAKKKNGSEIIRTAATVNPRRAMKGHTNFLPAVHRESICLTPDTFHSTSCPTRAVDATSNFSPQILTSNTWKVTNRNAHKICTLSKCLSGLKKVFFPA</sequence>
<reference evidence="1 2" key="1">
    <citation type="submission" date="2021-07" db="EMBL/GenBank/DDBJ databases">
        <authorList>
            <person name="Palmer J.M."/>
        </authorList>
    </citation>
    <scope>NUCLEOTIDE SEQUENCE [LARGE SCALE GENOMIC DNA]</scope>
    <source>
        <strain evidence="1 2">AT_MEX2019</strain>
        <tissue evidence="1">Muscle</tissue>
    </source>
</reference>
<name>A0ABU7BX16_9TELE</name>
<keyword evidence="2" id="KW-1185">Reference proteome</keyword>
<dbReference type="EMBL" id="JAHUTI010070065">
    <property type="protein sequence ID" value="MED6254933.1"/>
    <property type="molecule type" value="Genomic_DNA"/>
</dbReference>
<gene>
    <name evidence="1" type="ORF">ATANTOWER_002207</name>
</gene>
<protein>
    <submittedName>
        <fullName evidence="1">Uncharacterized protein</fullName>
    </submittedName>
</protein>